<dbReference type="Gene3D" id="3.40.50.2000">
    <property type="entry name" value="Glycogen Phosphorylase B"/>
    <property type="match status" value="2"/>
</dbReference>
<dbReference type="AlphaFoldDB" id="A0A6J5YWZ5"/>
<dbReference type="CDD" id="cd03809">
    <property type="entry name" value="GT4_MtfB-like"/>
    <property type="match status" value="1"/>
</dbReference>
<gene>
    <name evidence="4" type="ORF">UFOPK1762_00418</name>
    <name evidence="3" type="ORF">UFOPK3331_00432</name>
    <name evidence="5" type="ORF">UFOPK3785_00149</name>
</gene>
<protein>
    <submittedName>
        <fullName evidence="3">Unannotated protein</fullName>
    </submittedName>
</protein>
<proteinExistence type="predicted"/>
<feature type="domain" description="Glycosyl transferase family 1" evidence="2">
    <location>
        <begin position="193"/>
        <end position="346"/>
    </location>
</feature>
<evidence type="ECO:0000313" key="5">
    <source>
        <dbReference type="EMBL" id="CAB4940503.1"/>
    </source>
</evidence>
<dbReference type="InterPro" id="IPR001296">
    <property type="entry name" value="Glyco_trans_1"/>
</dbReference>
<organism evidence="3">
    <name type="scientific">freshwater metagenome</name>
    <dbReference type="NCBI Taxonomy" id="449393"/>
    <lineage>
        <taxon>unclassified sequences</taxon>
        <taxon>metagenomes</taxon>
        <taxon>ecological metagenomes</taxon>
    </lineage>
</organism>
<name>A0A6J5YWZ5_9ZZZZ</name>
<dbReference type="EMBL" id="CAFBNJ010000004">
    <property type="protein sequence ID" value="CAB4940503.1"/>
    <property type="molecule type" value="Genomic_DNA"/>
</dbReference>
<accession>A0A6J5YWZ5</accession>
<dbReference type="Pfam" id="PF00534">
    <property type="entry name" value="Glycos_transf_1"/>
    <property type="match status" value="1"/>
</dbReference>
<reference evidence="3" key="1">
    <citation type="submission" date="2020-05" db="EMBL/GenBank/DDBJ databases">
        <authorList>
            <person name="Chiriac C."/>
            <person name="Salcher M."/>
            <person name="Ghai R."/>
            <person name="Kavagutti S V."/>
        </authorList>
    </citation>
    <scope>NUCLEOTIDE SEQUENCE</scope>
</reference>
<dbReference type="PANTHER" id="PTHR46401:SF2">
    <property type="entry name" value="GLYCOSYLTRANSFERASE WBBK-RELATED"/>
    <property type="match status" value="1"/>
</dbReference>
<dbReference type="EMBL" id="CAEZTY010000009">
    <property type="protein sequence ID" value="CAB4578955.1"/>
    <property type="molecule type" value="Genomic_DNA"/>
</dbReference>
<dbReference type="EMBL" id="CAESAL010000009">
    <property type="protein sequence ID" value="CAB4333986.1"/>
    <property type="molecule type" value="Genomic_DNA"/>
</dbReference>
<dbReference type="SUPFAM" id="SSF53756">
    <property type="entry name" value="UDP-Glycosyltransferase/glycogen phosphorylase"/>
    <property type="match status" value="1"/>
</dbReference>
<dbReference type="GO" id="GO:0016757">
    <property type="term" value="F:glycosyltransferase activity"/>
    <property type="evidence" value="ECO:0007669"/>
    <property type="project" value="InterPro"/>
</dbReference>
<evidence type="ECO:0000256" key="1">
    <source>
        <dbReference type="ARBA" id="ARBA00022679"/>
    </source>
</evidence>
<sequence length="374" mass="40885">MRIAVDATSLIGHRTGIGGVTRTYLHRLARPNFEVSAFAVSRRGAGPMLDELPEGVEAHRRPMVARPLRALWRRGPWPPIEWWTGDIDLVWGPNYVVPPTKNAARVVMVHDLTAVHFPEMCTRDVQQMPSLLRREILDGAWINTPSQAVADDVVETLQVDPHRVRAIHLGGPERLSSATRSERAARGRLFAGVDEYLLSLGTIEPRKDIPSLVRAFNVIAPRRPNLHLVVAGPDGWGVDAVSDVIGASPYRSRIRRTGWLTDADRDDLLAGTQAFVYPSLLEGFGIPPLEAMAAGVPVIATRTGSLPEVLGAAAEWAEPGDVDTLVIAIETVLDDQAIARSLVTAGDERLTHFSWDRSTDELVALFELACAARA</sequence>
<dbReference type="GO" id="GO:0009103">
    <property type="term" value="P:lipopolysaccharide biosynthetic process"/>
    <property type="evidence" value="ECO:0007669"/>
    <property type="project" value="TreeGrafter"/>
</dbReference>
<keyword evidence="1" id="KW-0808">Transferase</keyword>
<evidence type="ECO:0000313" key="3">
    <source>
        <dbReference type="EMBL" id="CAB4333986.1"/>
    </source>
</evidence>
<dbReference type="PANTHER" id="PTHR46401">
    <property type="entry name" value="GLYCOSYLTRANSFERASE WBBK-RELATED"/>
    <property type="match status" value="1"/>
</dbReference>
<evidence type="ECO:0000313" key="4">
    <source>
        <dbReference type="EMBL" id="CAB4578955.1"/>
    </source>
</evidence>
<evidence type="ECO:0000259" key="2">
    <source>
        <dbReference type="Pfam" id="PF00534"/>
    </source>
</evidence>